<dbReference type="EMBL" id="SGXC01000002">
    <property type="protein sequence ID" value="RZS81879.1"/>
    <property type="molecule type" value="Genomic_DNA"/>
</dbReference>
<sequence>MHRLQTAVLAAALAFGAGSAAAADLARKDARFLQDAAESGQLEIGASQIAERNASHPDVKSFARMMVDDHTKVDGELKTLASSKGVQLPAEPTRKVRSSLSDLQKKSGPDFDKEYADDIAVDAHEDAVKLFEKAAKDAEDADVKAFATKTLPSLQQHLAKGRELKSLVKSTQDNAKMKR</sequence>
<dbReference type="Pfam" id="PF13628">
    <property type="entry name" value="DUF4142"/>
    <property type="match status" value="1"/>
</dbReference>
<dbReference type="PANTHER" id="PTHR38593">
    <property type="entry name" value="BLR2558 PROTEIN"/>
    <property type="match status" value="1"/>
</dbReference>
<evidence type="ECO:0000313" key="4">
    <source>
        <dbReference type="EMBL" id="RZS81879.1"/>
    </source>
</evidence>
<keyword evidence="2" id="KW-0732">Signal</keyword>
<dbReference type="RefSeq" id="WP_130359970.1">
    <property type="nucleotide sequence ID" value="NZ_SGXC01000002.1"/>
</dbReference>
<feature type="region of interest" description="Disordered" evidence="1">
    <location>
        <begin position="83"/>
        <end position="109"/>
    </location>
</feature>
<dbReference type="OrthoDB" id="118677at2"/>
<accession>A0A4Q7NFT0</accession>
<dbReference type="InterPro" id="IPR012347">
    <property type="entry name" value="Ferritin-like"/>
</dbReference>
<evidence type="ECO:0000256" key="2">
    <source>
        <dbReference type="SAM" id="SignalP"/>
    </source>
</evidence>
<comment type="caution">
    <text evidence="4">The sequence shown here is derived from an EMBL/GenBank/DDBJ whole genome shotgun (WGS) entry which is preliminary data.</text>
</comment>
<keyword evidence="5" id="KW-1185">Reference proteome</keyword>
<feature type="domain" description="DUF4142" evidence="3">
    <location>
        <begin position="28"/>
        <end position="164"/>
    </location>
</feature>
<dbReference type="Proteomes" id="UP000292445">
    <property type="component" value="Unassembled WGS sequence"/>
</dbReference>
<reference evidence="4 5" key="1">
    <citation type="submission" date="2019-02" db="EMBL/GenBank/DDBJ databases">
        <title>Genomic Encyclopedia of Type Strains, Phase IV (KMG-IV): sequencing the most valuable type-strain genomes for metagenomic binning, comparative biology and taxonomic classification.</title>
        <authorList>
            <person name="Goeker M."/>
        </authorList>
    </citation>
    <scope>NUCLEOTIDE SEQUENCE [LARGE SCALE GENOMIC DNA]</scope>
    <source>
        <strain evidence="4 5">K24</strain>
    </source>
</reference>
<dbReference type="PANTHER" id="PTHR38593:SF1">
    <property type="entry name" value="BLR2558 PROTEIN"/>
    <property type="match status" value="1"/>
</dbReference>
<feature type="chain" id="PRO_5020743483" evidence="2">
    <location>
        <begin position="23"/>
        <end position="179"/>
    </location>
</feature>
<dbReference type="InterPro" id="IPR025419">
    <property type="entry name" value="DUF4142"/>
</dbReference>
<name>A0A4Q7NFT0_9BURK</name>
<proteinExistence type="predicted"/>
<dbReference type="Gene3D" id="1.20.1260.10">
    <property type="match status" value="1"/>
</dbReference>
<protein>
    <submittedName>
        <fullName evidence="4">Putative membrane protein</fullName>
    </submittedName>
</protein>
<feature type="signal peptide" evidence="2">
    <location>
        <begin position="1"/>
        <end position="22"/>
    </location>
</feature>
<gene>
    <name evidence="4" type="ORF">EV675_4509</name>
</gene>
<evidence type="ECO:0000259" key="3">
    <source>
        <dbReference type="Pfam" id="PF13628"/>
    </source>
</evidence>
<evidence type="ECO:0000313" key="5">
    <source>
        <dbReference type="Proteomes" id="UP000292445"/>
    </source>
</evidence>
<evidence type="ECO:0000256" key="1">
    <source>
        <dbReference type="SAM" id="MobiDB-lite"/>
    </source>
</evidence>
<organism evidence="4 5">
    <name type="scientific">Pigmentiphaga kullae</name>
    <dbReference type="NCBI Taxonomy" id="151784"/>
    <lineage>
        <taxon>Bacteria</taxon>
        <taxon>Pseudomonadati</taxon>
        <taxon>Pseudomonadota</taxon>
        <taxon>Betaproteobacteria</taxon>
        <taxon>Burkholderiales</taxon>
        <taxon>Alcaligenaceae</taxon>
        <taxon>Pigmentiphaga</taxon>
    </lineage>
</organism>
<dbReference type="AlphaFoldDB" id="A0A4Q7NFT0"/>